<accession>A0A917Q5T1</accession>
<dbReference type="AlphaFoldDB" id="A0A917Q5T1"/>
<dbReference type="SUPFAM" id="SSF55144">
    <property type="entry name" value="LigT-like"/>
    <property type="match status" value="1"/>
</dbReference>
<proteinExistence type="predicted"/>
<gene>
    <name evidence="1" type="ORF">GCM10011322_12240</name>
</gene>
<name>A0A917Q5T1_9HYPH</name>
<evidence type="ECO:0000313" key="2">
    <source>
        <dbReference type="Proteomes" id="UP000600449"/>
    </source>
</evidence>
<dbReference type="Proteomes" id="UP000600449">
    <property type="component" value="Unassembled WGS sequence"/>
</dbReference>
<dbReference type="InterPro" id="IPR009097">
    <property type="entry name" value="Cyclic_Pdiesterase"/>
</dbReference>
<dbReference type="Pfam" id="PF13563">
    <property type="entry name" value="2_5_RNA_ligase2"/>
    <property type="match status" value="1"/>
</dbReference>
<protein>
    <recommendedName>
        <fullName evidence="3">2'-5' RNA ligase superfamily protein</fullName>
    </recommendedName>
</protein>
<dbReference type="Gene3D" id="3.90.1140.10">
    <property type="entry name" value="Cyclic phosphodiesterase"/>
    <property type="match status" value="1"/>
</dbReference>
<dbReference type="EMBL" id="BMMF01000003">
    <property type="protein sequence ID" value="GGK27251.1"/>
    <property type="molecule type" value="Genomic_DNA"/>
</dbReference>
<evidence type="ECO:0000313" key="1">
    <source>
        <dbReference type="EMBL" id="GGK27251.1"/>
    </source>
</evidence>
<sequence length="173" mass="18866">MQGMDPLILTLALDEASFARFDGERHAHFPRERNLIPAHVTLFHKLPGEEETAIAAVLTEVAGGRGPLLLACTGVRFLGRGVAYVLEGGGYGALRGELALRFAPWLGAQDKQAIRPHVTIQNKVTPQRARDLAARLEARFEPFPVSGEGLLLWRYRGGPWEPAGRFDFNGGAA</sequence>
<keyword evidence="2" id="KW-1185">Reference proteome</keyword>
<reference evidence="1 2" key="1">
    <citation type="journal article" date="2014" name="Int. J. Syst. Evol. Microbiol.">
        <title>Complete genome sequence of Corynebacterium casei LMG S-19264T (=DSM 44701T), isolated from a smear-ripened cheese.</title>
        <authorList>
            <consortium name="US DOE Joint Genome Institute (JGI-PGF)"/>
            <person name="Walter F."/>
            <person name="Albersmeier A."/>
            <person name="Kalinowski J."/>
            <person name="Ruckert C."/>
        </authorList>
    </citation>
    <scope>NUCLEOTIDE SEQUENCE [LARGE SCALE GENOMIC DNA]</scope>
    <source>
        <strain evidence="1 2">CGMCC 1.9161</strain>
    </source>
</reference>
<organism evidence="1 2">
    <name type="scientific">Salinarimonas ramus</name>
    <dbReference type="NCBI Taxonomy" id="690164"/>
    <lineage>
        <taxon>Bacteria</taxon>
        <taxon>Pseudomonadati</taxon>
        <taxon>Pseudomonadota</taxon>
        <taxon>Alphaproteobacteria</taxon>
        <taxon>Hyphomicrobiales</taxon>
        <taxon>Salinarimonadaceae</taxon>
        <taxon>Salinarimonas</taxon>
    </lineage>
</organism>
<evidence type="ECO:0008006" key="3">
    <source>
        <dbReference type="Google" id="ProtNLM"/>
    </source>
</evidence>
<comment type="caution">
    <text evidence="1">The sequence shown here is derived from an EMBL/GenBank/DDBJ whole genome shotgun (WGS) entry which is preliminary data.</text>
</comment>